<feature type="transmembrane region" description="Helical" evidence="11">
    <location>
        <begin position="174"/>
        <end position="194"/>
    </location>
</feature>
<evidence type="ECO:0000256" key="6">
    <source>
        <dbReference type="ARBA" id="ARBA00022989"/>
    </source>
</evidence>
<sequence>MELFLQLAIIISSTKLAGDVAVRLGQPSVLGKLVIGVIIGPAMLGWIENSDVIDAFSHIGVLFLMFLAGLETNIGDLNKNRNSSMAVGVGGIILPLLAGYAAGLVFGMDQGHALFIGLLLSATSVSISVQTFKELGYLKSREGTTVLGAALVDDILVVIALAVAMSFLTTSDASLTMVIGTKILFFIIIGLLGWKFVPFIMRKLSLLKVTEPLMSIAVVICFFFAYIAEYFGVSGIIGAFAAGIAISQTEFRKQIERKLHPIAYTIFVPVFFVSIGLSVSFKGFSNNIVFIIGLSLIAIVTKFIGAGLGARLTGFNTHSSLVIGAGMVSRGEVALIIAAIGLSSGLLAEEHFTAIIIAVIVSTIATPPMLKALLSNSKKQSSISKFS</sequence>
<reference evidence="14 16" key="3">
    <citation type="submission" date="2020-03" db="EMBL/GenBank/DDBJ databases">
        <title>Bacillus aquiflavi sp. nov., isolated from yellow water of strong flavor Chinese baijiu in Yibin region of China.</title>
        <authorList>
            <person name="Xie J."/>
        </authorList>
    </citation>
    <scope>NUCLEOTIDE SEQUENCE [LARGE SCALE GENOMIC DNA]</scope>
    <source>
        <strain evidence="14 16">Gsoil 114</strain>
    </source>
</reference>
<dbReference type="EMBL" id="JAAIWK010000014">
    <property type="protein sequence ID" value="NEY20292.1"/>
    <property type="molecule type" value="Genomic_DNA"/>
</dbReference>
<evidence type="ECO:0000256" key="3">
    <source>
        <dbReference type="ARBA" id="ARBA00022448"/>
    </source>
</evidence>
<dbReference type="AlphaFoldDB" id="A0A0A6VC96"/>
<keyword evidence="7" id="KW-0915">Sodium</keyword>
<comment type="caution">
    <text evidence="13">The sequence shown here is derived from an EMBL/GenBank/DDBJ whole genome shotgun (WGS) entry which is preliminary data.</text>
</comment>
<dbReference type="NCBIfam" id="TIGR00932">
    <property type="entry name" value="2a37"/>
    <property type="match status" value="1"/>
</dbReference>
<feature type="domain" description="Cation/H+ exchanger transmembrane" evidence="12">
    <location>
        <begin position="16"/>
        <end position="374"/>
    </location>
</feature>
<feature type="transmembrane region" description="Helical" evidence="11">
    <location>
        <begin position="55"/>
        <end position="74"/>
    </location>
</feature>
<keyword evidence="5 11" id="KW-0812">Transmembrane</keyword>
<accession>A0A0A6VC96</accession>
<dbReference type="Proteomes" id="UP000476934">
    <property type="component" value="Unassembled WGS sequence"/>
</dbReference>
<reference evidence="14" key="2">
    <citation type="submission" date="2020-02" db="EMBL/GenBank/DDBJ databases">
        <authorList>
            <person name="Feng H."/>
        </authorList>
    </citation>
    <scope>NUCLEOTIDE SEQUENCE [LARGE SCALE GENOMIC DNA]</scope>
    <source>
        <strain evidence="14">Gsoil 114</strain>
    </source>
</reference>
<comment type="similarity">
    <text evidence="2">Belongs to the monovalent cation:proton antiporter 2 (CPA2) transporter (TC 2.A.37) family.</text>
</comment>
<dbReference type="GO" id="GO:0008324">
    <property type="term" value="F:monoatomic cation transmembrane transporter activity"/>
    <property type="evidence" value="ECO:0007669"/>
    <property type="project" value="InterPro"/>
</dbReference>
<feature type="transmembrane region" description="Helical" evidence="11">
    <location>
        <begin position="287"/>
        <end position="309"/>
    </location>
</feature>
<dbReference type="GO" id="GO:0015297">
    <property type="term" value="F:antiporter activity"/>
    <property type="evidence" value="ECO:0007669"/>
    <property type="project" value="UniProtKB-KW"/>
</dbReference>
<dbReference type="Gene3D" id="1.20.1530.20">
    <property type="match status" value="1"/>
</dbReference>
<keyword evidence="4" id="KW-0050">Antiport</keyword>
<dbReference type="GO" id="GO:1902600">
    <property type="term" value="P:proton transmembrane transport"/>
    <property type="evidence" value="ECO:0007669"/>
    <property type="project" value="InterPro"/>
</dbReference>
<evidence type="ECO:0000256" key="5">
    <source>
        <dbReference type="ARBA" id="ARBA00022692"/>
    </source>
</evidence>
<gene>
    <name evidence="14" type="ORF">G4D61_10015</name>
    <name evidence="13" type="ORF">NG54_17235</name>
</gene>
<keyword evidence="9 11" id="KW-0472">Membrane</keyword>
<feature type="transmembrane region" description="Helical" evidence="11">
    <location>
        <begin position="112"/>
        <end position="132"/>
    </location>
</feature>
<dbReference type="InterPro" id="IPR004771">
    <property type="entry name" value="K/H_exchanger"/>
</dbReference>
<evidence type="ECO:0000313" key="15">
    <source>
        <dbReference type="Proteomes" id="UP000030588"/>
    </source>
</evidence>
<feature type="transmembrane region" description="Helical" evidence="11">
    <location>
        <begin position="231"/>
        <end position="249"/>
    </location>
</feature>
<feature type="transmembrane region" description="Helical" evidence="11">
    <location>
        <begin position="206"/>
        <end position="225"/>
    </location>
</feature>
<evidence type="ECO:0000259" key="12">
    <source>
        <dbReference type="Pfam" id="PF00999"/>
    </source>
</evidence>
<dbReference type="InterPro" id="IPR006153">
    <property type="entry name" value="Cation/H_exchanger_TM"/>
</dbReference>
<organism evidence="13 15">
    <name type="scientific">Heyndrickxia ginsengihumi</name>
    <dbReference type="NCBI Taxonomy" id="363870"/>
    <lineage>
        <taxon>Bacteria</taxon>
        <taxon>Bacillati</taxon>
        <taxon>Bacillota</taxon>
        <taxon>Bacilli</taxon>
        <taxon>Bacillales</taxon>
        <taxon>Bacillaceae</taxon>
        <taxon>Heyndrickxia</taxon>
    </lineage>
</organism>
<dbReference type="Pfam" id="PF00999">
    <property type="entry name" value="Na_H_Exchanger"/>
    <property type="match status" value="1"/>
</dbReference>
<comment type="subcellular location">
    <subcellularLocation>
        <location evidence="1">Membrane</location>
        <topology evidence="1">Multi-pass membrane protein</topology>
    </subcellularLocation>
</comment>
<evidence type="ECO:0000256" key="4">
    <source>
        <dbReference type="ARBA" id="ARBA00022449"/>
    </source>
</evidence>
<dbReference type="STRING" id="363870.NG54_17235"/>
<feature type="transmembrane region" description="Helical" evidence="11">
    <location>
        <begin position="352"/>
        <end position="374"/>
    </location>
</feature>
<dbReference type="GO" id="GO:0006814">
    <property type="term" value="P:sodium ion transport"/>
    <property type="evidence" value="ECO:0007669"/>
    <property type="project" value="UniProtKB-KW"/>
</dbReference>
<keyword evidence="10" id="KW-0739">Sodium transport</keyword>
<dbReference type="RefSeq" id="WP_025726921.1">
    <property type="nucleotide sequence ID" value="NZ_JAAIWK010000014.1"/>
</dbReference>
<protein>
    <submittedName>
        <fullName evidence="14">Cation:proton antiporter</fullName>
    </submittedName>
    <submittedName>
        <fullName evidence="13">Sodium:proton antiporter</fullName>
    </submittedName>
</protein>
<evidence type="ECO:0000256" key="9">
    <source>
        <dbReference type="ARBA" id="ARBA00023136"/>
    </source>
</evidence>
<keyword evidence="16" id="KW-1185">Reference proteome</keyword>
<dbReference type="OrthoDB" id="9793589at2"/>
<evidence type="ECO:0000256" key="2">
    <source>
        <dbReference type="ARBA" id="ARBA00005551"/>
    </source>
</evidence>
<feature type="transmembrane region" description="Helical" evidence="11">
    <location>
        <begin position="86"/>
        <end position="106"/>
    </location>
</feature>
<evidence type="ECO:0000256" key="11">
    <source>
        <dbReference type="SAM" id="Phobius"/>
    </source>
</evidence>
<evidence type="ECO:0000313" key="14">
    <source>
        <dbReference type="EMBL" id="NEY20292.1"/>
    </source>
</evidence>
<proteinExistence type="inferred from homology"/>
<evidence type="ECO:0000256" key="1">
    <source>
        <dbReference type="ARBA" id="ARBA00004141"/>
    </source>
</evidence>
<dbReference type="GO" id="GO:0016020">
    <property type="term" value="C:membrane"/>
    <property type="evidence" value="ECO:0007669"/>
    <property type="project" value="UniProtKB-SubCell"/>
</dbReference>
<evidence type="ECO:0000313" key="16">
    <source>
        <dbReference type="Proteomes" id="UP000476934"/>
    </source>
</evidence>
<evidence type="ECO:0000256" key="7">
    <source>
        <dbReference type="ARBA" id="ARBA00023053"/>
    </source>
</evidence>
<feature type="transmembrane region" description="Helical" evidence="11">
    <location>
        <begin position="144"/>
        <end position="168"/>
    </location>
</feature>
<keyword evidence="3" id="KW-0813">Transport</keyword>
<dbReference type="PANTHER" id="PTHR43562">
    <property type="entry name" value="NAPA-TYPE SODIUM/HYDROGEN ANTIPORTER"/>
    <property type="match status" value="1"/>
</dbReference>
<evidence type="ECO:0000256" key="10">
    <source>
        <dbReference type="ARBA" id="ARBA00023201"/>
    </source>
</evidence>
<keyword evidence="6 11" id="KW-1133">Transmembrane helix</keyword>
<reference evidence="13 15" key="1">
    <citation type="submission" date="2014-10" db="EMBL/GenBank/DDBJ databases">
        <title>Draft genome of phytase producing Bacillus ginsengihumi strain M2.11.</title>
        <authorList>
            <person name="Toymentseva A."/>
            <person name="Boulygina E.A."/>
            <person name="Kazakov S.V."/>
            <person name="Kayumov I."/>
            <person name="Suleimanova A.D."/>
            <person name="Mardanova A.M."/>
            <person name="Maria S.N."/>
            <person name="Sergey M.Y."/>
            <person name="Sharipova M.R."/>
        </authorList>
    </citation>
    <scope>NUCLEOTIDE SEQUENCE [LARGE SCALE GENOMIC DNA]</scope>
    <source>
        <strain evidence="13 15">M2.11</strain>
    </source>
</reference>
<dbReference type="InterPro" id="IPR038770">
    <property type="entry name" value="Na+/solute_symporter_sf"/>
</dbReference>
<dbReference type="Proteomes" id="UP000030588">
    <property type="component" value="Unassembled WGS sequence"/>
</dbReference>
<feature type="transmembrane region" description="Helical" evidence="11">
    <location>
        <begin position="261"/>
        <end position="281"/>
    </location>
</feature>
<dbReference type="EMBL" id="JRUN01000089">
    <property type="protein sequence ID" value="KHD84169.1"/>
    <property type="molecule type" value="Genomic_DNA"/>
</dbReference>
<keyword evidence="8" id="KW-0406">Ion transport</keyword>
<evidence type="ECO:0000313" key="13">
    <source>
        <dbReference type="EMBL" id="KHD84169.1"/>
    </source>
</evidence>
<name>A0A0A6VC96_9BACI</name>
<dbReference type="PANTHER" id="PTHR43562:SF3">
    <property type="entry name" value="SODIUM ION_PROTON EXCHANGER (EUROFUNG)"/>
    <property type="match status" value="1"/>
</dbReference>
<evidence type="ECO:0000256" key="8">
    <source>
        <dbReference type="ARBA" id="ARBA00023065"/>
    </source>
</evidence>
<feature type="transmembrane region" description="Helical" evidence="11">
    <location>
        <begin position="321"/>
        <end position="346"/>
    </location>
</feature>